<dbReference type="EC" id="3.6.1.-" evidence="11"/>
<evidence type="ECO:0000256" key="4">
    <source>
        <dbReference type="ARBA" id="ARBA00022556"/>
    </source>
</evidence>
<dbReference type="PANTHER" id="PTHR34990:SF1">
    <property type="entry name" value="UDP-2,3-DIACYLGLUCOSAMINE HYDROLASE"/>
    <property type="match status" value="1"/>
</dbReference>
<keyword evidence="5" id="KW-0479">Metal-binding</keyword>
<dbReference type="EMBL" id="UOYP01000055">
    <property type="protein sequence ID" value="VAY86886.1"/>
    <property type="molecule type" value="Genomic_DNA"/>
</dbReference>
<keyword evidence="3" id="KW-0997">Cell inner membrane</keyword>
<dbReference type="InterPro" id="IPR029052">
    <property type="entry name" value="Metallo-depent_PP-like"/>
</dbReference>
<evidence type="ECO:0000256" key="1">
    <source>
        <dbReference type="ARBA" id="ARBA00022475"/>
    </source>
</evidence>
<feature type="domain" description="Calcineurin-like phosphoesterase" evidence="10">
    <location>
        <begin position="5"/>
        <end position="202"/>
    </location>
</feature>
<dbReference type="SUPFAM" id="SSF56300">
    <property type="entry name" value="Metallo-dependent phosphatases"/>
    <property type="match status" value="1"/>
</dbReference>
<evidence type="ECO:0000256" key="5">
    <source>
        <dbReference type="ARBA" id="ARBA00022723"/>
    </source>
</evidence>
<evidence type="ECO:0000256" key="2">
    <source>
        <dbReference type="ARBA" id="ARBA00022516"/>
    </source>
</evidence>
<evidence type="ECO:0000256" key="8">
    <source>
        <dbReference type="ARBA" id="ARBA00023136"/>
    </source>
</evidence>
<keyword evidence="9" id="KW-0464">Manganese</keyword>
<gene>
    <name evidence="11" type="primary">lpxH</name>
    <name evidence="11" type="ORF">CARN8_1480008</name>
</gene>
<dbReference type="GO" id="GO:0016020">
    <property type="term" value="C:membrane"/>
    <property type="evidence" value="ECO:0007669"/>
    <property type="project" value="GOC"/>
</dbReference>
<dbReference type="NCBIfam" id="NF003743">
    <property type="entry name" value="PRK05340.1"/>
    <property type="match status" value="1"/>
</dbReference>
<dbReference type="InterPro" id="IPR004843">
    <property type="entry name" value="Calcineurin-like_PHP"/>
</dbReference>
<dbReference type="AlphaFoldDB" id="A0A3P3ZMC4"/>
<dbReference type="Pfam" id="PF00149">
    <property type="entry name" value="Metallophos"/>
    <property type="match status" value="1"/>
</dbReference>
<reference evidence="11" key="1">
    <citation type="submission" date="2018-10" db="EMBL/GenBank/DDBJ databases">
        <authorList>
            <person name="Plewniak F."/>
        </authorList>
    </citation>
    <scope>NUCLEOTIDE SEQUENCE</scope>
</reference>
<dbReference type="GO" id="GO:0005737">
    <property type="term" value="C:cytoplasm"/>
    <property type="evidence" value="ECO:0007669"/>
    <property type="project" value="InterPro"/>
</dbReference>
<keyword evidence="6 11" id="KW-0378">Hydrolase</keyword>
<keyword evidence="2" id="KW-0444">Lipid biosynthesis</keyword>
<organism evidence="11">
    <name type="scientific">mine drainage metagenome</name>
    <dbReference type="NCBI Taxonomy" id="410659"/>
    <lineage>
        <taxon>unclassified sequences</taxon>
        <taxon>metagenomes</taxon>
        <taxon>ecological metagenomes</taxon>
    </lineage>
</organism>
<keyword evidence="1" id="KW-1003">Cell membrane</keyword>
<evidence type="ECO:0000256" key="9">
    <source>
        <dbReference type="ARBA" id="ARBA00023211"/>
    </source>
</evidence>
<dbReference type="InterPro" id="IPR043461">
    <property type="entry name" value="LpxH-like"/>
</dbReference>
<keyword evidence="8" id="KW-0472">Membrane</keyword>
<dbReference type="InterPro" id="IPR010138">
    <property type="entry name" value="UDP-diacylglucosamine_Hdrlase"/>
</dbReference>
<evidence type="ECO:0000256" key="6">
    <source>
        <dbReference type="ARBA" id="ARBA00022801"/>
    </source>
</evidence>
<dbReference type="Gene3D" id="3.60.21.10">
    <property type="match status" value="1"/>
</dbReference>
<dbReference type="PANTHER" id="PTHR34990">
    <property type="entry name" value="UDP-2,3-DIACYLGLUCOSAMINE HYDROLASE-RELATED"/>
    <property type="match status" value="1"/>
</dbReference>
<keyword evidence="4" id="KW-0441">Lipid A biosynthesis</keyword>
<proteinExistence type="inferred from homology"/>
<dbReference type="GO" id="GO:0046872">
    <property type="term" value="F:metal ion binding"/>
    <property type="evidence" value="ECO:0007669"/>
    <property type="project" value="UniProtKB-KW"/>
</dbReference>
<dbReference type="CDD" id="cd07398">
    <property type="entry name" value="MPP_YbbF-LpxH"/>
    <property type="match status" value="1"/>
</dbReference>
<accession>A0A3P3ZMC4</accession>
<dbReference type="GO" id="GO:0008758">
    <property type="term" value="F:UDP-2,3-diacylglucosamine hydrolase activity"/>
    <property type="evidence" value="ECO:0007669"/>
    <property type="project" value="TreeGrafter"/>
</dbReference>
<protein>
    <submittedName>
        <fullName evidence="11">UDP-2,3-diacylglucosamine pyrophosphatase</fullName>
        <ecNumber evidence="11">3.6.1.-</ecNumber>
    </submittedName>
</protein>
<dbReference type="NCBIfam" id="TIGR01854">
    <property type="entry name" value="lipid_A_lpxH"/>
    <property type="match status" value="1"/>
</dbReference>
<sequence length="242" mass="27620">MSHSLFIADLHLSPSSPKLFQKFQNFLEGPAREATALYILGDLFETWVGDDDIPSPFNQKVVSALATLTQQGTQLFYLHGNRDFLLGNKFAKACGATHLADPTILILEDGVRTLLTHGDQLCTEDEAYQAWRKQVRSVTWQRKVMTLPIEERYKIAQEATTMSTQAKKKKTLAIMDVTLQAVIELLRKNDYPRLIHGHTHRPARHTYRLDDNTCERWVLTDWNSRKGGYLKCDENGCQALPF</sequence>
<evidence type="ECO:0000313" key="11">
    <source>
        <dbReference type="EMBL" id="VAY86886.1"/>
    </source>
</evidence>
<name>A0A3P3ZMC4_9ZZZZ</name>
<dbReference type="HAMAP" id="MF_00575">
    <property type="entry name" value="LpxH"/>
    <property type="match status" value="1"/>
</dbReference>
<dbReference type="GO" id="GO:0009245">
    <property type="term" value="P:lipid A biosynthetic process"/>
    <property type="evidence" value="ECO:0007669"/>
    <property type="project" value="UniProtKB-KW"/>
</dbReference>
<keyword evidence="7" id="KW-0443">Lipid metabolism</keyword>
<evidence type="ECO:0000259" key="10">
    <source>
        <dbReference type="Pfam" id="PF00149"/>
    </source>
</evidence>
<evidence type="ECO:0000256" key="7">
    <source>
        <dbReference type="ARBA" id="ARBA00023098"/>
    </source>
</evidence>
<evidence type="ECO:0000256" key="3">
    <source>
        <dbReference type="ARBA" id="ARBA00022519"/>
    </source>
</evidence>